<protein>
    <submittedName>
        <fullName evidence="2">Type I-D CRISPR-associated protein Cas10d/Csc3</fullName>
    </submittedName>
</protein>
<feature type="region of interest" description="Disordered" evidence="1">
    <location>
        <begin position="782"/>
        <end position="805"/>
    </location>
</feature>
<dbReference type="AlphaFoldDB" id="A0A932FVX1"/>
<gene>
    <name evidence="2" type="primary">cas10d</name>
    <name evidence="2" type="ORF">HYY20_02390</name>
</gene>
<proteinExistence type="predicted"/>
<evidence type="ECO:0000313" key="3">
    <source>
        <dbReference type="Proteomes" id="UP000769766"/>
    </source>
</evidence>
<evidence type="ECO:0000313" key="2">
    <source>
        <dbReference type="EMBL" id="MBI2875712.1"/>
    </source>
</evidence>
<feature type="compositionally biased region" description="Polar residues" evidence="1">
    <location>
        <begin position="794"/>
        <end position="805"/>
    </location>
</feature>
<sequence length="1047" mass="117643">MRAVLKKYVDSIIPRMIDAGYHLRLAKGGIGYEYLSEQTLFSHIVNGAFGLSRLWSHLDERGILPYEEEEHRRVLSLYTLHELHKTAEEEEKLGSSEFSISLETVGIERARLGLAGFVETDVREHRAANVHTRSKYHGDLALCPEGAVRRWRLVRVADSMASITGPGETSSLWGHMEGLDPQLATGYRLYHHELRDIRGVLTNQVHAALADILEKRLGLFPLLFFASGTIYLGPRELLSFQTGEVLGEVAEAIIGGLQGYSATALDPSEALRGQKYDFERYAHLLWGPSELLEVALSFALGARPKADFVQEEAEKWLGRGGFASPEEFENLFPLSLTEFRGLCARCPLRMFLFENRFYLSLTESRPFNDLWFQVNRYLLVADSLVRDLINPNPLGRLEWLVKAFGIPKAVGERLTEKVDLFMKGGLPKYVLVVGYHLLKGEEFSIRPATSRDPGDVLEWLHQRTKAAFSGSDTGKGQISVLEELGIRQDLEEYLREGLRLSFAPGGVIGLDPLPLYQKAKGKSPSKICSLCGRFSEHNMDIRTGVLGDSAQEFSNRYLPQRTIGKNRQWCPTCYLEFTLRSVGGLSAPPNIDRGKSARLYLYLLPGYTFTPEQAEMFAYERLRPFQRVTGLAVRDYGRERPSHAHLWLEGRQFDQDLVEHLLEAFEDQAAWIASHLEKNGKDLPGERLFTSLALKQPNYLFFIWERTAYGATRDDAQIPTASEMWSKAAFAALLLAGLTGCKVYVTERPYLPISDPAAIKPTVVLDGPHNILRGVLRPQPEPLLSLPERDAPRVSTSADRSAGPASTSLIEGLDLLAALWQINSDYGTERERRRQGKAKDKHVAERLEELTHNPLAGAHFYKQYSRLPEEPVPHGTYARACEVLLERRGGELMEIVKELASRSMELFLPYPQYGRGKAHTYELVFREAMDAIRKAPAKSREELQSLAAGTLLKGLERRWLSRRGEGIVNPDRGDLNQMVGNFVGMLIGEVLEKRANGSMAAFNRLANSLADGIYYEIDRQVAARMADWRKQVEARKAARAGSSSEGK</sequence>
<dbReference type="EMBL" id="JACPRF010000069">
    <property type="protein sequence ID" value="MBI2875712.1"/>
    <property type="molecule type" value="Genomic_DNA"/>
</dbReference>
<organism evidence="2 3">
    <name type="scientific">Tectimicrobiota bacterium</name>
    <dbReference type="NCBI Taxonomy" id="2528274"/>
    <lineage>
        <taxon>Bacteria</taxon>
        <taxon>Pseudomonadati</taxon>
        <taxon>Nitrospinota/Tectimicrobiota group</taxon>
        <taxon>Candidatus Tectimicrobiota</taxon>
    </lineage>
</organism>
<evidence type="ECO:0000256" key="1">
    <source>
        <dbReference type="SAM" id="MobiDB-lite"/>
    </source>
</evidence>
<dbReference type="InterPro" id="IPR017589">
    <property type="entry name" value="CRISPR-assoc_prot_Cas10d/Csc3"/>
</dbReference>
<dbReference type="Proteomes" id="UP000769766">
    <property type="component" value="Unassembled WGS sequence"/>
</dbReference>
<name>A0A932FVX1_UNCTE</name>
<comment type="caution">
    <text evidence="2">The sequence shown here is derived from an EMBL/GenBank/DDBJ whole genome shotgun (WGS) entry which is preliminary data.</text>
</comment>
<reference evidence="2" key="1">
    <citation type="submission" date="2020-07" db="EMBL/GenBank/DDBJ databases">
        <title>Huge and variable diversity of episymbiotic CPR bacteria and DPANN archaea in groundwater ecosystems.</title>
        <authorList>
            <person name="He C.Y."/>
            <person name="Keren R."/>
            <person name="Whittaker M."/>
            <person name="Farag I.F."/>
            <person name="Doudna J."/>
            <person name="Cate J.H.D."/>
            <person name="Banfield J.F."/>
        </authorList>
    </citation>
    <scope>NUCLEOTIDE SEQUENCE</scope>
    <source>
        <strain evidence="2">NC_groundwater_672_Ag_B-0.1um_62_36</strain>
    </source>
</reference>
<accession>A0A932FVX1</accession>
<dbReference type="NCBIfam" id="TIGR03174">
    <property type="entry name" value="cas_Csc3"/>
    <property type="match status" value="2"/>
</dbReference>